<reference evidence="2" key="1">
    <citation type="submission" date="2009-07" db="EMBL/GenBank/DDBJ databases">
        <title>Complete genome sequence of Rothia mucilaginosa DJ.</title>
        <authorList>
            <person name="Yamane K."/>
            <person name="Nambu T."/>
            <person name="Mashimo C."/>
            <person name="Sugimori C."/>
            <person name="Yamanaka T."/>
            <person name="Leung K."/>
            <person name="Fukushima H."/>
        </authorList>
    </citation>
    <scope>NUCLEOTIDE SEQUENCE [LARGE SCALE GENOMIC DNA]</scope>
    <source>
        <strain evidence="2">DY-18</strain>
    </source>
</reference>
<dbReference type="EMBL" id="AP011540">
    <property type="protein sequence ID" value="BAI65679.1"/>
    <property type="molecule type" value="Genomic_DNA"/>
</dbReference>
<organism evidence="1 2">
    <name type="scientific">Rothia mucilaginosa (strain DY-18)</name>
    <name type="common">Stomatococcus mucilaginosus</name>
    <dbReference type="NCBI Taxonomy" id="680646"/>
    <lineage>
        <taxon>Bacteria</taxon>
        <taxon>Bacillati</taxon>
        <taxon>Actinomycetota</taxon>
        <taxon>Actinomycetes</taxon>
        <taxon>Micrococcales</taxon>
        <taxon>Micrococcaceae</taxon>
        <taxon>Rothia</taxon>
    </lineage>
</organism>
<dbReference type="AlphaFoldDB" id="D2NPW1"/>
<dbReference type="HOGENOM" id="CLU_672470_0_0_11"/>
<proteinExistence type="predicted"/>
<sequence>MGLAQCLSQLNALCHATEGCSNTDQVVDLLLGCALFAQGVLVSLNAVGAAVDCGHCQSEHLEVQLLNATVLADDLHTQVCALVIVCTVQEATGAVEDVVHAHDGCSTQSSLVSGVAQVLLSLCSNLNNNRVNLGCCCGCEDCAPELLLGQGGDAGQGGQVEAHVLRVGRQSRTQVIDAHGLLHLLECVDGCCTLLPVACAQLVGLQCVQLAEHLVGVTADGVSGNRDRLDGVVGVDDEGCAVCNAVLVQDAQCCGQFALEVGCHDDGQVHELFVGAAPCVVGVLVVNGNTDHLGVACLELVSELAECSNLGGANEGEVLRPEEDDAPGVFVQTLGGDGGEVVFGLGCFDVSQLTGDNAGELVCGELVADGQNCHSVLLSASCRADSLRGACSKWCPLGGLDDYSIMNNS</sequence>
<protein>
    <submittedName>
        <fullName evidence="1">Uncharacterized protein</fullName>
    </submittedName>
</protein>
<dbReference type="KEGG" id="rmu:RMDY18_18470"/>
<dbReference type="Proteomes" id="UP000001883">
    <property type="component" value="Chromosome"/>
</dbReference>
<evidence type="ECO:0000313" key="1">
    <source>
        <dbReference type="EMBL" id="BAI65679.1"/>
    </source>
</evidence>
<reference evidence="1 2" key="2">
    <citation type="journal article" date="2010" name="J Osaka Dent Univ">
        <title>Isolation and identification of Rothia mucilaginosa from persistent apical periodontitis lesions.</title>
        <authorList>
            <person name="Yamane K."/>
            <person name="Yoshida M."/>
            <person name="Fujihira T."/>
            <person name="Baba T."/>
            <person name="Tsuji N."/>
            <person name="Hayashi H."/>
            <person name="Sugimori C."/>
            <person name="Yamanaka T."/>
            <person name="Mashimo C."/>
            <person name="Nambu T."/>
            <person name="Kawai H."/>
            <person name="Fukushima H."/>
        </authorList>
    </citation>
    <scope>NUCLEOTIDE SEQUENCE [LARGE SCALE GENOMIC DNA]</scope>
    <source>
        <strain evidence="1 2">DY-18</strain>
    </source>
</reference>
<accession>D2NPW1</accession>
<keyword evidence="2" id="KW-1185">Reference proteome</keyword>
<gene>
    <name evidence="1" type="ordered locus">RMDY18_18470</name>
</gene>
<evidence type="ECO:0000313" key="2">
    <source>
        <dbReference type="Proteomes" id="UP000001883"/>
    </source>
</evidence>
<reference evidence="1 2" key="3">
    <citation type="journal article" date="2010" name="Sequencing">
        <title>Complete Genome Sequence of Rothia mucilaginosa DY-18: A Clinical Isolate with Dense Meshwork-Like Structures from a Persistent Apical Periodontitis Lesion.</title>
        <authorList>
            <person name="Yamane K."/>
            <person name="Nambu T."/>
            <person name="Yamanaka T."/>
            <person name="Mashimo C."/>
            <person name="Sugimori C."/>
            <person name="Leung K.-P."/>
            <person name="Fukushima H."/>
        </authorList>
    </citation>
    <scope>NUCLEOTIDE SEQUENCE [LARGE SCALE GENOMIC DNA]</scope>
    <source>
        <strain evidence="1 2">DY-18</strain>
    </source>
</reference>
<name>D2NPW1_ROTMD</name>